<dbReference type="AlphaFoldDB" id="A0A934NM12"/>
<feature type="domain" description="PD-(D/E)XK endonuclease-like" evidence="5">
    <location>
        <begin position="86"/>
        <end position="329"/>
    </location>
</feature>
<proteinExistence type="predicted"/>
<evidence type="ECO:0000259" key="5">
    <source>
        <dbReference type="Pfam" id="PF12705"/>
    </source>
</evidence>
<evidence type="ECO:0000256" key="2">
    <source>
        <dbReference type="ARBA" id="ARBA00022806"/>
    </source>
</evidence>
<keyword evidence="2" id="KW-0067">ATP-binding</keyword>
<evidence type="ECO:0000256" key="4">
    <source>
        <dbReference type="SAM" id="MobiDB-lite"/>
    </source>
</evidence>
<keyword evidence="7" id="KW-1185">Reference proteome</keyword>
<organism evidence="6 7">
    <name type="scientific">Antrihabitans stalagmiti</name>
    <dbReference type="NCBI Taxonomy" id="2799499"/>
    <lineage>
        <taxon>Bacteria</taxon>
        <taxon>Bacillati</taxon>
        <taxon>Actinomycetota</taxon>
        <taxon>Actinomycetes</taxon>
        <taxon>Mycobacteriales</taxon>
        <taxon>Nocardiaceae</taxon>
        <taxon>Antrihabitans</taxon>
    </lineage>
</organism>
<evidence type="ECO:0000256" key="3">
    <source>
        <dbReference type="ARBA" id="ARBA00023204"/>
    </source>
</evidence>
<keyword evidence="2" id="KW-0547">Nucleotide-binding</keyword>
<keyword evidence="1" id="KW-0227">DNA damage</keyword>
<sequence>MGVELLARFENDRVVPALRIGQLHSIADLKGSGTSCRHRNPTPYCWSAIAGPRGLDSLSAQGHTLPGVTTTAPPAPDSAPPRRPALSPSRAADFKLCPLKYRLRAVDRIPEVPTRAALRGTVVHAALESLYGLPAADRVPDTATALVDPAWDRLVGDAPELCELVTTDERGEFLDEARALISRYYRLEDPTRFEPESCEQRVEVELEDGVLLRGFVDRIDVAPTGEVRVVDYKTGRAPGERRESHALFQMKFYALVILRTRGIVPTQLRLLYLADDEILTYQPDRDELLRFERTLSALWKAILEAGATGDFRPSPSNMCNWCDYKPLCPAFGGTLPEYPGWPATVPDGTR</sequence>
<reference evidence="6" key="1">
    <citation type="submission" date="2020-12" db="EMBL/GenBank/DDBJ databases">
        <title>Antrihabitans popcorni sp. nov. and Antrihabitans auranticaus sp. nov., isolated from a larva cave.</title>
        <authorList>
            <person name="Lee S.D."/>
            <person name="Kim I.S."/>
        </authorList>
    </citation>
    <scope>NUCLEOTIDE SEQUENCE</scope>
    <source>
        <strain evidence="6">YC3-6</strain>
    </source>
</reference>
<dbReference type="GO" id="GO:0006281">
    <property type="term" value="P:DNA repair"/>
    <property type="evidence" value="ECO:0007669"/>
    <property type="project" value="UniProtKB-KW"/>
</dbReference>
<keyword evidence="6" id="KW-0540">Nuclease</keyword>
<keyword evidence="2" id="KW-0347">Helicase</keyword>
<dbReference type="Proteomes" id="UP000655868">
    <property type="component" value="Unassembled WGS sequence"/>
</dbReference>
<gene>
    <name evidence="6" type="ORF">JGU71_01825</name>
</gene>
<dbReference type="InterPro" id="IPR038726">
    <property type="entry name" value="PDDEXK_AddAB-type"/>
</dbReference>
<evidence type="ECO:0000313" key="7">
    <source>
        <dbReference type="Proteomes" id="UP000655868"/>
    </source>
</evidence>
<feature type="region of interest" description="Disordered" evidence="4">
    <location>
        <begin position="61"/>
        <end position="88"/>
    </location>
</feature>
<feature type="compositionally biased region" description="Polar residues" evidence="4">
    <location>
        <begin position="61"/>
        <end position="71"/>
    </location>
</feature>
<protein>
    <submittedName>
        <fullName evidence="6">RecB family exonuclease</fullName>
    </submittedName>
</protein>
<dbReference type="Gene3D" id="3.90.320.10">
    <property type="match status" value="1"/>
</dbReference>
<dbReference type="EMBL" id="JAEMNV010000001">
    <property type="protein sequence ID" value="MBJ8337614.1"/>
    <property type="molecule type" value="Genomic_DNA"/>
</dbReference>
<dbReference type="InterPro" id="IPR011335">
    <property type="entry name" value="Restrct_endonuc-II-like"/>
</dbReference>
<comment type="caution">
    <text evidence="6">The sequence shown here is derived from an EMBL/GenBank/DDBJ whole genome shotgun (WGS) entry which is preliminary data.</text>
</comment>
<keyword evidence="6" id="KW-0269">Exonuclease</keyword>
<keyword evidence="6" id="KW-0378">Hydrolase</keyword>
<feature type="compositionally biased region" description="Pro residues" evidence="4">
    <location>
        <begin position="73"/>
        <end position="83"/>
    </location>
</feature>
<name>A0A934NM12_9NOCA</name>
<dbReference type="GO" id="GO:0004386">
    <property type="term" value="F:helicase activity"/>
    <property type="evidence" value="ECO:0007669"/>
    <property type="project" value="UniProtKB-KW"/>
</dbReference>
<dbReference type="Pfam" id="PF12705">
    <property type="entry name" value="PDDEXK_1"/>
    <property type="match status" value="1"/>
</dbReference>
<dbReference type="InterPro" id="IPR011604">
    <property type="entry name" value="PDDEXK-like_dom_sf"/>
</dbReference>
<dbReference type="GO" id="GO:0004527">
    <property type="term" value="F:exonuclease activity"/>
    <property type="evidence" value="ECO:0007669"/>
    <property type="project" value="UniProtKB-KW"/>
</dbReference>
<dbReference type="SUPFAM" id="SSF52980">
    <property type="entry name" value="Restriction endonuclease-like"/>
    <property type="match status" value="1"/>
</dbReference>
<accession>A0A934NM12</accession>
<evidence type="ECO:0000313" key="6">
    <source>
        <dbReference type="EMBL" id="MBJ8337614.1"/>
    </source>
</evidence>
<evidence type="ECO:0000256" key="1">
    <source>
        <dbReference type="ARBA" id="ARBA00022763"/>
    </source>
</evidence>
<keyword evidence="3" id="KW-0234">DNA repair</keyword>